<reference evidence="2" key="1">
    <citation type="journal article" date="2009" name="Plant Biotechnol. J.">
        <title>Comparative sequence analyses of the major quantitative trait locus phosphorus uptake 1 (Pup1) reveal a complex genetic structure.</title>
        <authorList>
            <person name="Heuer S."/>
            <person name="Lu X."/>
            <person name="Chin J.H."/>
            <person name="Pariasca-Tanaka J."/>
            <person name="Kanamori H."/>
            <person name="Matsumoto T."/>
            <person name="De Leon T."/>
            <person name="Ulat V.J."/>
            <person name="Ismail A.M."/>
            <person name="Yano M."/>
            <person name="Wissuwa M."/>
        </authorList>
    </citation>
    <scope>NUCLEOTIDE SEQUENCE</scope>
</reference>
<dbReference type="AlphaFoldDB" id="C5NNW0"/>
<dbReference type="EMBL" id="AB458444">
    <property type="protein sequence ID" value="BAH80049.1"/>
    <property type="molecule type" value="Genomic_DNA"/>
</dbReference>
<reference evidence="2" key="2">
    <citation type="journal article" date="2011" name="Plant Physiol.">
        <title>Developing rice with high yield under phosphorus deficiency: Pup1 sequence to application.</title>
        <authorList>
            <person name="Chin J.H."/>
            <person name="Gamuyao R."/>
            <person name="Dalid C."/>
            <person name="Bustamam M."/>
            <person name="Prasetiyono J."/>
            <person name="Moeljopawiro S."/>
            <person name="Wissuwa M."/>
            <person name="Heuer S."/>
        </authorList>
    </citation>
    <scope>NUCLEOTIDE SEQUENCE</scope>
</reference>
<accession>C5NNW0</accession>
<gene>
    <name evidence="2" type="primary">OsPupK60-1</name>
</gene>
<feature type="compositionally biased region" description="Basic residues" evidence="1">
    <location>
        <begin position="59"/>
        <end position="72"/>
    </location>
</feature>
<reference evidence="2" key="3">
    <citation type="journal article" date="2012" name="Nature">
        <title>The protein kinase Pstol1 from traditional rice confers tolerance of phosphorus deficiency.</title>
        <authorList>
            <person name="Gamuyao R."/>
            <person name="Chin J.H."/>
            <person name="Pariasca-Tanaka J."/>
            <person name="Pesaresi P."/>
            <person name="Catausan S."/>
            <person name="Dalid C."/>
            <person name="Slamet-Loedin I."/>
            <person name="Tecson-Mendoza E.M."/>
            <person name="Wissuwa M."/>
            <person name="Heuer S."/>
        </authorList>
    </citation>
    <scope>NUCLEOTIDE SEQUENCE</scope>
</reference>
<protein>
    <submittedName>
        <fullName evidence="2">Putative unclassified retrotransposon protein</fullName>
    </submittedName>
</protein>
<name>C5NNW0_ORYSI</name>
<organism evidence="2">
    <name type="scientific">Oryza sativa subsp. indica</name>
    <name type="common">Rice</name>
    <dbReference type="NCBI Taxonomy" id="39946"/>
    <lineage>
        <taxon>Eukaryota</taxon>
        <taxon>Viridiplantae</taxon>
        <taxon>Streptophyta</taxon>
        <taxon>Embryophyta</taxon>
        <taxon>Tracheophyta</taxon>
        <taxon>Spermatophyta</taxon>
        <taxon>Magnoliopsida</taxon>
        <taxon>Liliopsida</taxon>
        <taxon>Poales</taxon>
        <taxon>Poaceae</taxon>
        <taxon>BOP clade</taxon>
        <taxon>Oryzoideae</taxon>
        <taxon>Oryzeae</taxon>
        <taxon>Oryzinae</taxon>
        <taxon>Oryza</taxon>
        <taxon>Oryza sativa</taxon>
    </lineage>
</organism>
<feature type="region of interest" description="Disordered" evidence="1">
    <location>
        <begin position="1"/>
        <end position="182"/>
    </location>
</feature>
<feature type="compositionally biased region" description="Low complexity" evidence="1">
    <location>
        <begin position="7"/>
        <end position="19"/>
    </location>
</feature>
<sequence>MDSPATPVGLSPPLLSLVPRNEPCYTKDRSVHDRLTGEGDDDVGGDVTTGGGGSAARTAHARRRTAALRHERRTPTGRARRGELTGDQKSGGRSTDGDGDEEEAAANFGLTAARVFRRSSAAAKERTRTATTWRSRQWPSRATTTTETAAEHGWSDGGDGGARLHGARALPATRGKGEGGGG</sequence>
<evidence type="ECO:0000256" key="1">
    <source>
        <dbReference type="SAM" id="MobiDB-lite"/>
    </source>
</evidence>
<feature type="compositionally biased region" description="Basic and acidic residues" evidence="1">
    <location>
        <begin position="25"/>
        <end position="37"/>
    </location>
</feature>
<proteinExistence type="predicted"/>
<evidence type="ECO:0000313" key="2">
    <source>
        <dbReference type="EMBL" id="BAH80049.1"/>
    </source>
</evidence>
<feature type="compositionally biased region" description="Low complexity" evidence="1">
    <location>
        <begin position="112"/>
        <end position="122"/>
    </location>
</feature>